<dbReference type="GO" id="GO:0016491">
    <property type="term" value="F:oxidoreductase activity"/>
    <property type="evidence" value="ECO:0007669"/>
    <property type="project" value="TreeGrafter"/>
</dbReference>
<organism evidence="3 4">
    <name type="scientific">Melanomma pulvis-pyrius CBS 109.77</name>
    <dbReference type="NCBI Taxonomy" id="1314802"/>
    <lineage>
        <taxon>Eukaryota</taxon>
        <taxon>Fungi</taxon>
        <taxon>Dikarya</taxon>
        <taxon>Ascomycota</taxon>
        <taxon>Pezizomycotina</taxon>
        <taxon>Dothideomycetes</taxon>
        <taxon>Pleosporomycetidae</taxon>
        <taxon>Pleosporales</taxon>
        <taxon>Melanommataceae</taxon>
        <taxon>Melanomma</taxon>
    </lineage>
</organism>
<dbReference type="InterPro" id="IPR011032">
    <property type="entry name" value="GroES-like_sf"/>
</dbReference>
<dbReference type="Gene3D" id="3.90.180.10">
    <property type="entry name" value="Medium-chain alcohol dehydrogenases, catalytic domain"/>
    <property type="match status" value="1"/>
</dbReference>
<keyword evidence="4" id="KW-1185">Reference proteome</keyword>
<dbReference type="OrthoDB" id="5407715at2759"/>
<evidence type="ECO:0000313" key="3">
    <source>
        <dbReference type="EMBL" id="KAF2788664.1"/>
    </source>
</evidence>
<reference evidence="3" key="1">
    <citation type="journal article" date="2020" name="Stud. Mycol.">
        <title>101 Dothideomycetes genomes: a test case for predicting lifestyles and emergence of pathogens.</title>
        <authorList>
            <person name="Haridas S."/>
            <person name="Albert R."/>
            <person name="Binder M."/>
            <person name="Bloem J."/>
            <person name="Labutti K."/>
            <person name="Salamov A."/>
            <person name="Andreopoulos B."/>
            <person name="Baker S."/>
            <person name="Barry K."/>
            <person name="Bills G."/>
            <person name="Bluhm B."/>
            <person name="Cannon C."/>
            <person name="Castanera R."/>
            <person name="Culley D."/>
            <person name="Daum C."/>
            <person name="Ezra D."/>
            <person name="Gonzalez J."/>
            <person name="Henrissat B."/>
            <person name="Kuo A."/>
            <person name="Liang C."/>
            <person name="Lipzen A."/>
            <person name="Lutzoni F."/>
            <person name="Magnuson J."/>
            <person name="Mondo S."/>
            <person name="Nolan M."/>
            <person name="Ohm R."/>
            <person name="Pangilinan J."/>
            <person name="Park H.-J."/>
            <person name="Ramirez L."/>
            <person name="Alfaro M."/>
            <person name="Sun H."/>
            <person name="Tritt A."/>
            <person name="Yoshinaga Y."/>
            <person name="Zwiers L.-H."/>
            <person name="Turgeon B."/>
            <person name="Goodwin S."/>
            <person name="Spatafora J."/>
            <person name="Crous P."/>
            <person name="Grigoriev I."/>
        </authorList>
    </citation>
    <scope>NUCLEOTIDE SEQUENCE</scope>
    <source>
        <strain evidence="3">CBS 109.77</strain>
    </source>
</reference>
<dbReference type="SUPFAM" id="SSF51735">
    <property type="entry name" value="NAD(P)-binding Rossmann-fold domains"/>
    <property type="match status" value="1"/>
</dbReference>
<dbReference type="AlphaFoldDB" id="A0A6A6WXP0"/>
<dbReference type="PANTHER" id="PTHR43677:SF4">
    <property type="entry name" value="QUINONE OXIDOREDUCTASE-LIKE PROTEIN 2"/>
    <property type="match status" value="1"/>
</dbReference>
<evidence type="ECO:0000259" key="1">
    <source>
        <dbReference type="Pfam" id="PF00107"/>
    </source>
</evidence>
<evidence type="ECO:0000313" key="4">
    <source>
        <dbReference type="Proteomes" id="UP000799757"/>
    </source>
</evidence>
<dbReference type="Pfam" id="PF08240">
    <property type="entry name" value="ADH_N"/>
    <property type="match status" value="1"/>
</dbReference>
<dbReference type="PANTHER" id="PTHR43677">
    <property type="entry name" value="SHORT-CHAIN DEHYDROGENASE/REDUCTASE"/>
    <property type="match status" value="1"/>
</dbReference>
<protein>
    <submittedName>
        <fullName evidence="3">GroES-like protein</fullName>
    </submittedName>
</protein>
<dbReference type="InterPro" id="IPR013149">
    <property type="entry name" value="ADH-like_C"/>
</dbReference>
<name>A0A6A6WXP0_9PLEO</name>
<accession>A0A6A6WXP0</accession>
<dbReference type="InterPro" id="IPR051397">
    <property type="entry name" value="Zn-ADH-like_protein"/>
</dbReference>
<proteinExistence type="predicted"/>
<dbReference type="InterPro" id="IPR036291">
    <property type="entry name" value="NAD(P)-bd_dom_sf"/>
</dbReference>
<dbReference type="CDD" id="cd05188">
    <property type="entry name" value="MDR"/>
    <property type="match status" value="1"/>
</dbReference>
<sequence>MPSHNLPSTQTALVQTTYAQALEIKTIPTPEPLPGTAVVKILSAPVLSYAKQVYDGTRKYPYPTPFTPGTSAIGRIAALGSDSTALQIGQLVYVDCVMRSRDNPGDIFLLGLHQGASAGSKKLMTEIWRDGTWAEYCRVPLESVLPLNEARLMGELGYRVADLATIGQFLVVYGGLRDIGIQAGETVVVAPATGGFGGAAVVVALAMGASVIAMGRSETALAKLAGRFEGRVKTVQMTGDVAKDAEELKRASGGSINAVFDIPPPMAAKSTHLKSCIMAVNHGGRVSLMGGIYDDVPIPYQLVVHKDLSLKGKWMYGRNDMEIVIKMVESTVLKIGQLGGVKIVGDYTFEDWEEALNTADKYAGWGSSVAMRPSKK</sequence>
<dbReference type="SUPFAM" id="SSF50129">
    <property type="entry name" value="GroES-like"/>
    <property type="match status" value="1"/>
</dbReference>
<dbReference type="Gene3D" id="3.40.50.720">
    <property type="entry name" value="NAD(P)-binding Rossmann-like Domain"/>
    <property type="match status" value="1"/>
</dbReference>
<dbReference type="InterPro" id="IPR013154">
    <property type="entry name" value="ADH-like_N"/>
</dbReference>
<feature type="domain" description="Alcohol dehydrogenase-like C-terminal" evidence="1">
    <location>
        <begin position="196"/>
        <end position="329"/>
    </location>
</feature>
<dbReference type="Proteomes" id="UP000799757">
    <property type="component" value="Unassembled WGS sequence"/>
</dbReference>
<feature type="domain" description="Alcohol dehydrogenase-like N-terminal" evidence="2">
    <location>
        <begin position="35"/>
        <end position="148"/>
    </location>
</feature>
<gene>
    <name evidence="3" type="ORF">K505DRAFT_394229</name>
</gene>
<evidence type="ECO:0000259" key="2">
    <source>
        <dbReference type="Pfam" id="PF08240"/>
    </source>
</evidence>
<dbReference type="Pfam" id="PF00107">
    <property type="entry name" value="ADH_zinc_N"/>
    <property type="match status" value="1"/>
</dbReference>
<dbReference type="GO" id="GO:0005739">
    <property type="term" value="C:mitochondrion"/>
    <property type="evidence" value="ECO:0007669"/>
    <property type="project" value="TreeGrafter"/>
</dbReference>
<dbReference type="EMBL" id="MU002197">
    <property type="protein sequence ID" value="KAF2788664.1"/>
    <property type="molecule type" value="Genomic_DNA"/>
</dbReference>